<dbReference type="SUPFAM" id="SSF48498">
    <property type="entry name" value="Tetracyclin repressor-like, C-terminal domain"/>
    <property type="match status" value="1"/>
</dbReference>
<dbReference type="InterPro" id="IPR036271">
    <property type="entry name" value="Tet_transcr_reg_TetR-rel_C_sf"/>
</dbReference>
<dbReference type="PANTHER" id="PTHR30055:SF234">
    <property type="entry name" value="HTH-TYPE TRANSCRIPTIONAL REGULATOR BETI"/>
    <property type="match status" value="1"/>
</dbReference>
<dbReference type="InterPro" id="IPR009057">
    <property type="entry name" value="Homeodomain-like_sf"/>
</dbReference>
<dbReference type="InterPro" id="IPR050109">
    <property type="entry name" value="HTH-type_TetR-like_transc_reg"/>
</dbReference>
<sequence length="215" mass="23525">MAHVSVEERRPQLVSAAIALMKREGAHAASTRAVAAELGVAQATVHYVFGSKEEMYRAVIMKLTDDLVAYVQAVDVPEFPDFEQCLAVLVNRLWQSLLDDPYAHLLLTELSVLALRSPTLKALVEDHRMVVDHVTGSLIRTTAGRAGVELLNDPILVAQFFLAGFDGMTQQHLAAPHPEAERWRVESLISATTVLAIGTPLQRSVPSVREADPLT</sequence>
<evidence type="ECO:0000256" key="3">
    <source>
        <dbReference type="ARBA" id="ARBA00023163"/>
    </source>
</evidence>
<evidence type="ECO:0000313" key="7">
    <source>
        <dbReference type="Proteomes" id="UP001432000"/>
    </source>
</evidence>
<evidence type="ECO:0000259" key="5">
    <source>
        <dbReference type="PROSITE" id="PS50977"/>
    </source>
</evidence>
<evidence type="ECO:0000256" key="4">
    <source>
        <dbReference type="PROSITE-ProRule" id="PRU00335"/>
    </source>
</evidence>
<keyword evidence="1" id="KW-0805">Transcription regulation</keyword>
<dbReference type="PRINTS" id="PR00455">
    <property type="entry name" value="HTHTETR"/>
</dbReference>
<dbReference type="RefSeq" id="WP_338889291.1">
    <property type="nucleotide sequence ID" value="NZ_CP147846.1"/>
</dbReference>
<keyword evidence="3" id="KW-0804">Transcription</keyword>
<dbReference type="Pfam" id="PF00440">
    <property type="entry name" value="TetR_N"/>
    <property type="match status" value="1"/>
</dbReference>
<dbReference type="SUPFAM" id="SSF46689">
    <property type="entry name" value="Homeodomain-like"/>
    <property type="match status" value="1"/>
</dbReference>
<dbReference type="EMBL" id="CP147846">
    <property type="protein sequence ID" value="WXG68839.1"/>
    <property type="molecule type" value="Genomic_DNA"/>
</dbReference>
<feature type="domain" description="HTH tetR-type" evidence="5">
    <location>
        <begin position="7"/>
        <end position="67"/>
    </location>
</feature>
<dbReference type="InterPro" id="IPR001647">
    <property type="entry name" value="HTH_TetR"/>
</dbReference>
<proteinExistence type="predicted"/>
<dbReference type="Gene3D" id="1.10.357.10">
    <property type="entry name" value="Tetracycline Repressor, domain 2"/>
    <property type="match status" value="1"/>
</dbReference>
<evidence type="ECO:0000256" key="1">
    <source>
        <dbReference type="ARBA" id="ARBA00023015"/>
    </source>
</evidence>
<protein>
    <submittedName>
        <fullName evidence="6">TetR/AcrR family transcriptional regulator</fullName>
    </submittedName>
</protein>
<gene>
    <name evidence="6" type="ORF">WDS16_27280</name>
</gene>
<feature type="DNA-binding region" description="H-T-H motif" evidence="4">
    <location>
        <begin position="30"/>
        <end position="49"/>
    </location>
</feature>
<keyword evidence="2 4" id="KW-0238">DNA-binding</keyword>
<organism evidence="6 7">
    <name type="scientific">Rhodococcus sovatensis</name>
    <dbReference type="NCBI Taxonomy" id="1805840"/>
    <lineage>
        <taxon>Bacteria</taxon>
        <taxon>Bacillati</taxon>
        <taxon>Actinomycetota</taxon>
        <taxon>Actinomycetes</taxon>
        <taxon>Mycobacteriales</taxon>
        <taxon>Nocardiaceae</taxon>
        <taxon>Rhodococcus</taxon>
    </lineage>
</organism>
<keyword evidence="7" id="KW-1185">Reference proteome</keyword>
<dbReference type="PANTHER" id="PTHR30055">
    <property type="entry name" value="HTH-TYPE TRANSCRIPTIONAL REGULATOR RUTR"/>
    <property type="match status" value="1"/>
</dbReference>
<evidence type="ECO:0000313" key="6">
    <source>
        <dbReference type="EMBL" id="WXG68839.1"/>
    </source>
</evidence>
<dbReference type="Proteomes" id="UP001432000">
    <property type="component" value="Chromosome"/>
</dbReference>
<name>A0ABZ2PIN8_9NOCA</name>
<reference evidence="6 7" key="1">
    <citation type="submission" date="2024-03" db="EMBL/GenBank/DDBJ databases">
        <title>Natural products discovery in diverse microorganisms through a two-stage MS feature dereplication strategy.</title>
        <authorList>
            <person name="Zhang R."/>
        </authorList>
    </citation>
    <scope>NUCLEOTIDE SEQUENCE [LARGE SCALE GENOMIC DNA]</scope>
    <source>
        <strain evidence="6 7">18930</strain>
    </source>
</reference>
<accession>A0ABZ2PIN8</accession>
<evidence type="ECO:0000256" key="2">
    <source>
        <dbReference type="ARBA" id="ARBA00023125"/>
    </source>
</evidence>
<dbReference type="PROSITE" id="PS50977">
    <property type="entry name" value="HTH_TETR_2"/>
    <property type="match status" value="1"/>
</dbReference>